<dbReference type="EMBL" id="JACCCC010000001">
    <property type="protein sequence ID" value="NYE50472.1"/>
    <property type="molecule type" value="Genomic_DNA"/>
</dbReference>
<dbReference type="SMART" id="SM00306">
    <property type="entry name" value="HintN"/>
    <property type="match status" value="1"/>
</dbReference>
<keyword evidence="2" id="KW-1133">Transmembrane helix</keyword>
<feature type="region of interest" description="Disordered" evidence="1">
    <location>
        <begin position="513"/>
        <end position="569"/>
    </location>
</feature>
<protein>
    <submittedName>
        <fullName evidence="4">Flp pilus assembly pilin Flp</fullName>
    </submittedName>
</protein>
<dbReference type="AlphaFoldDB" id="A0A852U4P5"/>
<keyword evidence="2" id="KW-0472">Membrane</keyword>
<proteinExistence type="predicted"/>
<evidence type="ECO:0000313" key="4">
    <source>
        <dbReference type="EMBL" id="NYE50472.1"/>
    </source>
</evidence>
<dbReference type="RefSeq" id="WP_179645947.1">
    <property type="nucleotide sequence ID" value="NZ_BAAAYY010000006.1"/>
</dbReference>
<dbReference type="Gene3D" id="2.170.16.10">
    <property type="entry name" value="Hedgehog/Intein (Hint) domain"/>
    <property type="match status" value="1"/>
</dbReference>
<dbReference type="InterPro" id="IPR029114">
    <property type="entry name" value="Ntox24"/>
</dbReference>
<dbReference type="InterPro" id="IPR003587">
    <property type="entry name" value="Hint_dom_N"/>
</dbReference>
<feature type="compositionally biased region" description="Gly residues" evidence="1">
    <location>
        <begin position="67"/>
        <end position="76"/>
    </location>
</feature>
<dbReference type="Proteomes" id="UP000589036">
    <property type="component" value="Unassembled WGS sequence"/>
</dbReference>
<keyword evidence="2" id="KW-0812">Transmembrane</keyword>
<feature type="domain" description="Hint" evidence="3">
    <location>
        <begin position="355"/>
        <end position="457"/>
    </location>
</feature>
<gene>
    <name evidence="4" type="ORF">HDA32_005592</name>
</gene>
<feature type="compositionally biased region" description="Polar residues" evidence="1">
    <location>
        <begin position="526"/>
        <end position="539"/>
    </location>
</feature>
<feature type="compositionally biased region" description="Low complexity" evidence="1">
    <location>
        <begin position="102"/>
        <end position="114"/>
    </location>
</feature>
<evidence type="ECO:0000259" key="3">
    <source>
        <dbReference type="SMART" id="SM00306"/>
    </source>
</evidence>
<evidence type="ECO:0000313" key="5">
    <source>
        <dbReference type="Proteomes" id="UP000589036"/>
    </source>
</evidence>
<name>A0A852U4P5_9ACTN</name>
<feature type="region of interest" description="Disordered" evidence="1">
    <location>
        <begin position="59"/>
        <end position="151"/>
    </location>
</feature>
<accession>A0A852U4P5</accession>
<keyword evidence="5" id="KW-1185">Reference proteome</keyword>
<evidence type="ECO:0000256" key="1">
    <source>
        <dbReference type="SAM" id="MobiDB-lite"/>
    </source>
</evidence>
<feature type="region of interest" description="Disordered" evidence="1">
    <location>
        <begin position="285"/>
        <end position="356"/>
    </location>
</feature>
<feature type="compositionally biased region" description="Basic and acidic residues" evidence="1">
    <location>
        <begin position="328"/>
        <end position="343"/>
    </location>
</feature>
<feature type="compositionally biased region" description="Low complexity" evidence="1">
    <location>
        <begin position="77"/>
        <end position="92"/>
    </location>
</feature>
<dbReference type="SUPFAM" id="SSF51294">
    <property type="entry name" value="Hedgehog/intein (Hint) domain"/>
    <property type="match status" value="1"/>
</dbReference>
<organism evidence="4 5">
    <name type="scientific">Spinactinospora alkalitolerans</name>
    <dbReference type="NCBI Taxonomy" id="687207"/>
    <lineage>
        <taxon>Bacteria</taxon>
        <taxon>Bacillati</taxon>
        <taxon>Actinomycetota</taxon>
        <taxon>Actinomycetes</taxon>
        <taxon>Streptosporangiales</taxon>
        <taxon>Nocardiopsidaceae</taxon>
        <taxon>Spinactinospora</taxon>
    </lineage>
</organism>
<feature type="region of interest" description="Disordered" evidence="1">
    <location>
        <begin position="615"/>
        <end position="637"/>
    </location>
</feature>
<dbReference type="InterPro" id="IPR036844">
    <property type="entry name" value="Hint_dom_sf"/>
</dbReference>
<comment type="caution">
    <text evidence="4">The sequence shown here is derived from an EMBL/GenBank/DDBJ whole genome shotgun (WGS) entry which is preliminary data.</text>
</comment>
<sequence>MLRRIHDPERGASFVEYTAVVLLVAGIASVLLGSGLPQMIRSGIESAVASVFAADGTGIETADGSGTPDGGGGGGSADPDGSSGSGSSSPPGGDAPGGQAPGGEDSSSQGNQEGQEGGEDSEGSPGVEPADHDAPSESPADPGPQEEEGFLDHAGDILGEGIWGGVKRDVADTVDTALNPIDTVTGAAAGTYDLIKTSAEEDGLAFAQRWHEGDRVGALGGLALDTGEFALWDSPFSLGNNTRMIADEDVVDYARDGEWDAAIARGGYNLGTMFAPGVGTLGKTGTFLKGLPETPDAPNAPRNRDGNGDPPDEDTTTRAGGDPPGTRPDNDRDGSDDGDRDSDSNDGADVPNCAANSFVPGTPVLLADGSTAPIEDIAVGEEVLAADPDTGQTGPRQVTRLIGSGGEKTLVQLTITDDSGHTDTVTATDAHPFWAPQYRAWIEAADLQPGTWLQTSAGTWVQIQATRTWTVQDQQVHNLTIADLHTYHVTAGKTDLLVHNSGGPLKPGQRCVTSSGAQKWIPDDSNLPSASTLINNGQEYTPPPGSRGRSKNKFPAQGGPANGTLYNRNPQTGNVTNYIVYDANGMAIKRVDLEGRAHGGVPTPHVVYYERNQPKPDGRIFLEGQRQVRPAKPSEIP</sequence>
<dbReference type="Pfam" id="PF15529">
    <property type="entry name" value="Ntox24"/>
    <property type="match status" value="1"/>
</dbReference>
<evidence type="ECO:0000256" key="2">
    <source>
        <dbReference type="SAM" id="Phobius"/>
    </source>
</evidence>
<dbReference type="Pfam" id="PF07591">
    <property type="entry name" value="PT-HINT"/>
    <property type="match status" value="1"/>
</dbReference>
<feature type="transmembrane region" description="Helical" evidence="2">
    <location>
        <begin position="12"/>
        <end position="32"/>
    </location>
</feature>
<dbReference type="CDD" id="cd00081">
    <property type="entry name" value="Hint"/>
    <property type="match status" value="1"/>
</dbReference>
<reference evidence="4 5" key="1">
    <citation type="submission" date="2020-07" db="EMBL/GenBank/DDBJ databases">
        <title>Sequencing the genomes of 1000 actinobacteria strains.</title>
        <authorList>
            <person name="Klenk H.-P."/>
        </authorList>
    </citation>
    <scope>NUCLEOTIDE SEQUENCE [LARGE SCALE GENOMIC DNA]</scope>
    <source>
        <strain evidence="4 5">CXB654</strain>
    </source>
</reference>